<dbReference type="Proteomes" id="UP000512167">
    <property type="component" value="Chromosome"/>
</dbReference>
<organism evidence="2 3">
    <name type="scientific">Hujiaoplasma nucleasis</name>
    <dbReference type="NCBI Taxonomy" id="2725268"/>
    <lineage>
        <taxon>Bacteria</taxon>
        <taxon>Bacillati</taxon>
        <taxon>Mycoplasmatota</taxon>
        <taxon>Mollicutes</taxon>
        <taxon>Candidatus Izemoplasmatales</taxon>
        <taxon>Hujiaoplasmataceae</taxon>
        <taxon>Hujiaoplasma</taxon>
    </lineage>
</organism>
<accession>A0A7L6N7B3</accession>
<evidence type="ECO:0000256" key="1">
    <source>
        <dbReference type="SAM" id="Phobius"/>
    </source>
</evidence>
<dbReference type="RefSeq" id="WP_312031262.1">
    <property type="nucleotide sequence ID" value="NZ_CP051151.1"/>
</dbReference>
<keyword evidence="1" id="KW-0472">Membrane</keyword>
<feature type="transmembrane region" description="Helical" evidence="1">
    <location>
        <begin position="37"/>
        <end position="56"/>
    </location>
</feature>
<proteinExistence type="predicted"/>
<evidence type="ECO:0000313" key="2">
    <source>
        <dbReference type="EMBL" id="QLY40424.1"/>
    </source>
</evidence>
<name>A0A7L6N7B3_9MOLU</name>
<feature type="transmembrane region" description="Helical" evidence="1">
    <location>
        <begin position="61"/>
        <end position="78"/>
    </location>
</feature>
<dbReference type="EMBL" id="CP051151">
    <property type="protein sequence ID" value="QLY40424.1"/>
    <property type="molecule type" value="Genomic_DNA"/>
</dbReference>
<evidence type="ECO:0000313" key="3">
    <source>
        <dbReference type="Proteomes" id="UP000512167"/>
    </source>
</evidence>
<protein>
    <submittedName>
        <fullName evidence="2">Uncharacterized protein</fullName>
    </submittedName>
</protein>
<reference evidence="2 3" key="1">
    <citation type="submission" date="2020-04" db="EMBL/GenBank/DDBJ databases">
        <authorList>
            <person name="Zheng R.K."/>
            <person name="Sun C.M."/>
        </authorList>
    </citation>
    <scope>NUCLEOTIDE SEQUENCE [LARGE SCALE GENOMIC DNA]</scope>
    <source>
        <strain evidence="3">zrk29</strain>
    </source>
</reference>
<keyword evidence="3" id="KW-1185">Reference proteome</keyword>
<dbReference type="AlphaFoldDB" id="A0A7L6N7B3"/>
<gene>
    <name evidence="2" type="ORF">HF295_06010</name>
</gene>
<sequence>MHRISLMKTLAVMDTVNDSLRKLIDSIVFYLENIEPWAASLVLFAVAILTLVGLFVMIKKFIKTFIILAVLAGAFYLIKEYTNILDNILKIFI</sequence>
<keyword evidence="1" id="KW-1133">Transmembrane helix</keyword>
<dbReference type="KEGG" id="tbk:HF295_06010"/>
<keyword evidence="1" id="KW-0812">Transmembrane</keyword>